<feature type="signal peptide" evidence="2">
    <location>
        <begin position="1"/>
        <end position="21"/>
    </location>
</feature>
<gene>
    <name evidence="4" type="ORF">QF092_07315</name>
</gene>
<dbReference type="RefSeq" id="WP_281469019.1">
    <property type="nucleotide sequence ID" value="NZ_CP124535.1"/>
</dbReference>
<evidence type="ECO:0000259" key="3">
    <source>
        <dbReference type="Pfam" id="PF13778"/>
    </source>
</evidence>
<keyword evidence="1 2" id="KW-0732">Signal</keyword>
<dbReference type="InterPro" id="IPR025232">
    <property type="entry name" value="DUF4174"/>
</dbReference>
<evidence type="ECO:0000256" key="2">
    <source>
        <dbReference type="SAM" id="SignalP"/>
    </source>
</evidence>
<feature type="domain" description="DUF4174" evidence="3">
    <location>
        <begin position="48"/>
        <end position="142"/>
    </location>
</feature>
<keyword evidence="5" id="KW-1185">Reference proteome</keyword>
<dbReference type="EMBL" id="CP124535">
    <property type="protein sequence ID" value="WGV17587.1"/>
    <property type="molecule type" value="Genomic_DNA"/>
</dbReference>
<organism evidence="4 5">
    <name type="scientific">Fuscovulum ytuae</name>
    <dbReference type="NCBI Taxonomy" id="3042299"/>
    <lineage>
        <taxon>Bacteria</taxon>
        <taxon>Pseudomonadati</taxon>
        <taxon>Pseudomonadota</taxon>
        <taxon>Alphaproteobacteria</taxon>
        <taxon>Rhodobacterales</taxon>
        <taxon>Paracoccaceae</taxon>
        <taxon>Fuscovulum</taxon>
    </lineage>
</organism>
<name>A0ABY8QA99_9RHOB</name>
<sequence>MKTLRSILLAALLPLASVAFAQEATDAPAGFVANAAADVAFDDLLYVKRPIAVFADSPNDPNYIRQMELLARDPRALDSRDVIVVVDTDPDARSDWRKKLRPRGFSLVLLDKDLKPVLRKPLPWEVREIVNAIDKFPLRRQEVQQGAGLGTGG</sequence>
<dbReference type="Proteomes" id="UP001230978">
    <property type="component" value="Chromosome"/>
</dbReference>
<evidence type="ECO:0000313" key="5">
    <source>
        <dbReference type="Proteomes" id="UP001230978"/>
    </source>
</evidence>
<evidence type="ECO:0000313" key="4">
    <source>
        <dbReference type="EMBL" id="WGV17587.1"/>
    </source>
</evidence>
<protein>
    <submittedName>
        <fullName evidence="4">DUF4174 domain-containing protein</fullName>
    </submittedName>
</protein>
<dbReference type="Pfam" id="PF13778">
    <property type="entry name" value="DUF4174"/>
    <property type="match status" value="1"/>
</dbReference>
<accession>A0ABY8QA99</accession>
<feature type="chain" id="PRO_5046841423" evidence="2">
    <location>
        <begin position="22"/>
        <end position="153"/>
    </location>
</feature>
<proteinExistence type="predicted"/>
<reference evidence="4 5" key="1">
    <citation type="submission" date="2023-04" db="EMBL/GenBank/DDBJ databases">
        <title>YMD61, complete Genome.</title>
        <authorList>
            <person name="Zhang J."/>
        </authorList>
    </citation>
    <scope>NUCLEOTIDE SEQUENCE [LARGE SCALE GENOMIC DNA]</scope>
    <source>
        <strain evidence="4 5">YMD61</strain>
    </source>
</reference>
<evidence type="ECO:0000256" key="1">
    <source>
        <dbReference type="ARBA" id="ARBA00022729"/>
    </source>
</evidence>